<keyword evidence="3" id="KW-1185">Reference proteome</keyword>
<accession>A0A378R675</accession>
<keyword evidence="1" id="KW-1133">Transmembrane helix</keyword>
<feature type="transmembrane region" description="Helical" evidence="1">
    <location>
        <begin position="20"/>
        <end position="39"/>
    </location>
</feature>
<dbReference type="Proteomes" id="UP000254065">
    <property type="component" value="Unassembled WGS sequence"/>
</dbReference>
<evidence type="ECO:0000313" key="2">
    <source>
        <dbReference type="EMBL" id="STZ09420.1"/>
    </source>
</evidence>
<keyword evidence="1" id="KW-0812">Transmembrane</keyword>
<dbReference type="AlphaFoldDB" id="A0A378R675"/>
<dbReference type="EMBL" id="UGQB01000004">
    <property type="protein sequence ID" value="STZ09420.1"/>
    <property type="molecule type" value="Genomic_DNA"/>
</dbReference>
<keyword evidence="1" id="KW-0472">Membrane</keyword>
<name>A0A378R675_9GAMM</name>
<proteinExistence type="predicted"/>
<gene>
    <name evidence="2" type="ORF">NCTC12877_02436</name>
</gene>
<organism evidence="2 3">
    <name type="scientific">Moraxella caprae</name>
    <dbReference type="NCBI Taxonomy" id="90240"/>
    <lineage>
        <taxon>Bacteria</taxon>
        <taxon>Pseudomonadati</taxon>
        <taxon>Pseudomonadota</taxon>
        <taxon>Gammaproteobacteria</taxon>
        <taxon>Moraxellales</taxon>
        <taxon>Moraxellaceae</taxon>
        <taxon>Moraxella</taxon>
    </lineage>
</organism>
<protein>
    <submittedName>
        <fullName evidence="2">Uncharacterized protein</fullName>
    </submittedName>
</protein>
<dbReference type="STRING" id="1122244.GCA_000426885_02474"/>
<evidence type="ECO:0000313" key="3">
    <source>
        <dbReference type="Proteomes" id="UP000254065"/>
    </source>
</evidence>
<sequence>MVSLSNHNGFPPPLNKLGANGKPSFAGSLFYILAMLFLIQPKSEFIYGHYDNY</sequence>
<reference evidence="2 3" key="1">
    <citation type="submission" date="2018-06" db="EMBL/GenBank/DDBJ databases">
        <authorList>
            <consortium name="Pathogen Informatics"/>
            <person name="Doyle S."/>
        </authorList>
    </citation>
    <scope>NUCLEOTIDE SEQUENCE [LARGE SCALE GENOMIC DNA]</scope>
    <source>
        <strain evidence="2 3">NCTC12877</strain>
    </source>
</reference>
<evidence type="ECO:0000256" key="1">
    <source>
        <dbReference type="SAM" id="Phobius"/>
    </source>
</evidence>